<dbReference type="InterPro" id="IPR058031">
    <property type="entry name" value="AAA_lid_NorR"/>
</dbReference>
<dbReference type="SUPFAM" id="SSF52540">
    <property type="entry name" value="P-loop containing nucleoside triphosphate hydrolases"/>
    <property type="match status" value="1"/>
</dbReference>
<keyword evidence="1" id="KW-0547">Nucleotide-binding</keyword>
<protein>
    <submittedName>
        <fullName evidence="6">Response regulator</fullName>
    </submittedName>
</protein>
<accession>A0AAQ3LB66</accession>
<feature type="domain" description="Sigma-54 factor interaction" evidence="4">
    <location>
        <begin position="188"/>
        <end position="365"/>
    </location>
</feature>
<dbReference type="EMBL" id="CP136920">
    <property type="protein sequence ID" value="WOO42869.1"/>
    <property type="molecule type" value="Genomic_DNA"/>
</dbReference>
<dbReference type="CDD" id="cd00156">
    <property type="entry name" value="REC"/>
    <property type="match status" value="1"/>
</dbReference>
<dbReference type="InterPro" id="IPR001789">
    <property type="entry name" value="Sig_transdc_resp-reg_receiver"/>
</dbReference>
<dbReference type="Pfam" id="PF25601">
    <property type="entry name" value="AAA_lid_14"/>
    <property type="match status" value="1"/>
</dbReference>
<dbReference type="InterPro" id="IPR002078">
    <property type="entry name" value="Sigma_54_int"/>
</dbReference>
<gene>
    <name evidence="6" type="ORF">RZN69_07175</name>
</gene>
<evidence type="ECO:0000256" key="3">
    <source>
        <dbReference type="PROSITE-ProRule" id="PRU00169"/>
    </source>
</evidence>
<dbReference type="PROSITE" id="PS50110">
    <property type="entry name" value="RESPONSE_REGULATORY"/>
    <property type="match status" value="1"/>
</dbReference>
<organism evidence="6 7">
    <name type="scientific">Rubellicoccus peritrichatus</name>
    <dbReference type="NCBI Taxonomy" id="3080537"/>
    <lineage>
        <taxon>Bacteria</taxon>
        <taxon>Pseudomonadati</taxon>
        <taxon>Verrucomicrobiota</taxon>
        <taxon>Opitutia</taxon>
        <taxon>Puniceicoccales</taxon>
        <taxon>Cerasicoccaceae</taxon>
        <taxon>Rubellicoccus</taxon>
    </lineage>
</organism>
<dbReference type="KEGG" id="puo:RZN69_07175"/>
<name>A0AAQ3LB66_9BACT</name>
<feature type="modified residue" description="4-aspartylphosphate" evidence="3">
    <location>
        <position position="53"/>
    </location>
</feature>
<dbReference type="GO" id="GO:0006355">
    <property type="term" value="P:regulation of DNA-templated transcription"/>
    <property type="evidence" value="ECO:0007669"/>
    <property type="project" value="InterPro"/>
</dbReference>
<dbReference type="Proteomes" id="UP001304300">
    <property type="component" value="Chromosome"/>
</dbReference>
<dbReference type="InterPro" id="IPR011006">
    <property type="entry name" value="CheY-like_superfamily"/>
</dbReference>
<proteinExistence type="predicted"/>
<evidence type="ECO:0000313" key="7">
    <source>
        <dbReference type="Proteomes" id="UP001304300"/>
    </source>
</evidence>
<dbReference type="Pfam" id="PF00072">
    <property type="entry name" value="Response_reg"/>
    <property type="match status" value="1"/>
</dbReference>
<evidence type="ECO:0000259" key="4">
    <source>
        <dbReference type="PROSITE" id="PS50045"/>
    </source>
</evidence>
<dbReference type="GO" id="GO:0005524">
    <property type="term" value="F:ATP binding"/>
    <property type="evidence" value="ECO:0007669"/>
    <property type="project" value="UniProtKB-KW"/>
</dbReference>
<dbReference type="PROSITE" id="PS50045">
    <property type="entry name" value="SIGMA54_INTERACT_4"/>
    <property type="match status" value="1"/>
</dbReference>
<dbReference type="InterPro" id="IPR027417">
    <property type="entry name" value="P-loop_NTPase"/>
</dbReference>
<evidence type="ECO:0000256" key="2">
    <source>
        <dbReference type="ARBA" id="ARBA00022840"/>
    </source>
</evidence>
<dbReference type="SUPFAM" id="SSF52172">
    <property type="entry name" value="CheY-like"/>
    <property type="match status" value="1"/>
</dbReference>
<evidence type="ECO:0000259" key="5">
    <source>
        <dbReference type="PROSITE" id="PS50110"/>
    </source>
</evidence>
<reference evidence="6 7" key="1">
    <citation type="submission" date="2023-10" db="EMBL/GenBank/DDBJ databases">
        <title>Rubellicoccus peritrichatus gen. nov., sp. nov., isolated from an algae of coral reef tank.</title>
        <authorList>
            <person name="Luo J."/>
        </authorList>
    </citation>
    <scope>NUCLEOTIDE SEQUENCE [LARGE SCALE GENOMIC DNA]</scope>
    <source>
        <strain evidence="6 7">CR14</strain>
    </source>
</reference>
<dbReference type="SMART" id="SM00448">
    <property type="entry name" value="REC"/>
    <property type="match status" value="1"/>
</dbReference>
<dbReference type="GO" id="GO:0000160">
    <property type="term" value="P:phosphorelay signal transduction system"/>
    <property type="evidence" value="ECO:0007669"/>
    <property type="project" value="InterPro"/>
</dbReference>
<dbReference type="AlphaFoldDB" id="A0AAQ3LB66"/>
<sequence>MGKRILILDDDADFNHLLTDIFSQADYDVTSERDPEVAVGLFDNSTFDLVVTDQKMPGLSGEEFIREVKAKRPDLPVIMVSGYLDNDTIRRLIKEGVGGVFLKPLNVFSLLKRTAALIEEREAGLRRKEQADLEQSVVEPEHFQHSLPFSFKTFPCKAAKSVEFAKKLYSLRNFKSNLIIVAAPGVDMHSIIDDLNGFDVAGEEAFLFVDSRHLSEDGFLELIDQGVRRGASRVTLVIGHAERMTSPQKKIVFAASSGDAPFESIGTPLRFIFHVSDDLDDLYDAGEIDDDLYMFMGTSEVKVPALVDIREDIPLLAHSFMRDECDRLGLEPIPSLESPARVFLRDWDWPGNAAELKRMLSLALELEKPRLSREDLREIGSKIRSSSNAKRFDLRHELENHRTDLCRAALIFSNEEPTQASSILNIPPDLISSVSDLDGIKKAYMSKL</sequence>
<keyword evidence="2" id="KW-0067">ATP-binding</keyword>
<dbReference type="PANTHER" id="PTHR32071">
    <property type="entry name" value="TRANSCRIPTIONAL REGULATORY PROTEIN"/>
    <property type="match status" value="1"/>
</dbReference>
<dbReference type="Gene3D" id="3.40.50.2300">
    <property type="match status" value="1"/>
</dbReference>
<evidence type="ECO:0000256" key="1">
    <source>
        <dbReference type="ARBA" id="ARBA00022741"/>
    </source>
</evidence>
<feature type="domain" description="Response regulatory" evidence="5">
    <location>
        <begin position="4"/>
        <end position="118"/>
    </location>
</feature>
<dbReference type="RefSeq" id="WP_317835401.1">
    <property type="nucleotide sequence ID" value="NZ_CP136920.1"/>
</dbReference>
<evidence type="ECO:0000313" key="6">
    <source>
        <dbReference type="EMBL" id="WOO42869.1"/>
    </source>
</evidence>
<keyword evidence="7" id="KW-1185">Reference proteome</keyword>
<dbReference type="Gene3D" id="1.10.8.60">
    <property type="match status" value="1"/>
</dbReference>
<keyword evidence="3" id="KW-0597">Phosphoprotein</keyword>